<keyword evidence="8" id="KW-0966">Cell projection</keyword>
<evidence type="ECO:0000256" key="2">
    <source>
        <dbReference type="ARBA" id="ARBA00009677"/>
    </source>
</evidence>
<dbReference type="GO" id="GO:0030694">
    <property type="term" value="C:bacterial-type flagellum basal body, rod"/>
    <property type="evidence" value="ECO:0007669"/>
    <property type="project" value="UniProtKB-UniRule"/>
</dbReference>
<comment type="subunit">
    <text evidence="4">The basal body constitutes a major portion of the flagellar organelle and consists of five rings (E,L,P,S, and M) mounted on a central rod. The rod consists of about 26 subunits of FlgG in the distal portion, and FlgB, FlgC and FlgF are thought to build up the proximal portion of the rod with about 6 subunits each.</text>
</comment>
<dbReference type="RefSeq" id="WP_119135645.1">
    <property type="nucleotide sequence ID" value="NZ_QXXQ01000009.1"/>
</dbReference>
<dbReference type="InterPro" id="IPR037925">
    <property type="entry name" value="FlgE/F/G-like"/>
</dbReference>
<dbReference type="Proteomes" id="UP000266649">
    <property type="component" value="Unassembled WGS sequence"/>
</dbReference>
<sequence length="237" mass="25302">MDASGYTTLTRQNGLLRELQVIANNIANSSTTGFRREGVVFAEYVARLDDAPSLSMAHASARNVDLSRGEMQETGGSFDFAIDGDGFFLVETPQGNRLTRAGHFTPAATGELVNAQGHRLLDEAGGPVFVPADAGQIALSEDGTLSTAQGPLARVGLWQAETATGLRHEGGTLFTAESGIVPMEGGRMRQGSLEGSNVNTFSEIARMMEVQRAYEMGQSFLDREDERMRAAIQTLGG</sequence>
<proteinExistence type="inferred from homology"/>
<dbReference type="NCBIfam" id="TIGR03506">
    <property type="entry name" value="FlgEFG_subfam"/>
    <property type="match status" value="1"/>
</dbReference>
<evidence type="ECO:0000259" key="6">
    <source>
        <dbReference type="Pfam" id="PF06429"/>
    </source>
</evidence>
<comment type="subcellular location">
    <subcellularLocation>
        <location evidence="1 4">Bacterial flagellum basal body</location>
    </subcellularLocation>
</comment>
<protein>
    <recommendedName>
        <fullName evidence="4">Flagellar basal-body rod protein FlgF</fullName>
    </recommendedName>
</protein>
<gene>
    <name evidence="8" type="ORF">D2N39_15295</name>
</gene>
<evidence type="ECO:0000313" key="8">
    <source>
        <dbReference type="EMBL" id="RID90954.1"/>
    </source>
</evidence>
<keyword evidence="8" id="KW-0282">Flagellum</keyword>
<evidence type="ECO:0000259" key="5">
    <source>
        <dbReference type="Pfam" id="PF00460"/>
    </source>
</evidence>
<keyword evidence="9" id="KW-1185">Reference proteome</keyword>
<dbReference type="NCBIfam" id="TIGR02490">
    <property type="entry name" value="flgF"/>
    <property type="match status" value="1"/>
</dbReference>
<dbReference type="InterPro" id="IPR012836">
    <property type="entry name" value="FlgF"/>
</dbReference>
<keyword evidence="3 4" id="KW-0975">Bacterial flagellum</keyword>
<feature type="domain" description="Flagellar hook protein FlgE/F/G-like D1" evidence="7">
    <location>
        <begin position="81"/>
        <end position="146"/>
    </location>
</feature>
<dbReference type="PANTHER" id="PTHR30435:SF19">
    <property type="entry name" value="FLAGELLAR BASAL-BODY ROD PROTEIN FLGG"/>
    <property type="match status" value="1"/>
</dbReference>
<keyword evidence="8" id="KW-0969">Cilium</keyword>
<dbReference type="Pfam" id="PF06429">
    <property type="entry name" value="Flg_bbr_C"/>
    <property type="match status" value="1"/>
</dbReference>
<accession>A0A398BMN9</accession>
<organism evidence="8 9">
    <name type="scientific">Gemmobacter lutimaris</name>
    <dbReference type="NCBI Taxonomy" id="2306023"/>
    <lineage>
        <taxon>Bacteria</taxon>
        <taxon>Pseudomonadati</taxon>
        <taxon>Pseudomonadota</taxon>
        <taxon>Alphaproteobacteria</taxon>
        <taxon>Rhodobacterales</taxon>
        <taxon>Paracoccaceae</taxon>
        <taxon>Gemmobacter</taxon>
    </lineage>
</organism>
<dbReference type="PANTHER" id="PTHR30435">
    <property type="entry name" value="FLAGELLAR PROTEIN"/>
    <property type="match status" value="1"/>
</dbReference>
<evidence type="ECO:0000313" key="9">
    <source>
        <dbReference type="Proteomes" id="UP000266649"/>
    </source>
</evidence>
<name>A0A398BMN9_9RHOB</name>
<dbReference type="SUPFAM" id="SSF117143">
    <property type="entry name" value="Flagellar hook protein flgE"/>
    <property type="match status" value="1"/>
</dbReference>
<dbReference type="GO" id="GO:0071978">
    <property type="term" value="P:bacterial-type flagellum-dependent swarming motility"/>
    <property type="evidence" value="ECO:0007669"/>
    <property type="project" value="TreeGrafter"/>
</dbReference>
<dbReference type="Pfam" id="PF00460">
    <property type="entry name" value="Flg_bb_rod"/>
    <property type="match status" value="1"/>
</dbReference>
<dbReference type="InterPro" id="IPR001444">
    <property type="entry name" value="Flag_bb_rod_N"/>
</dbReference>
<evidence type="ECO:0000256" key="4">
    <source>
        <dbReference type="RuleBase" id="RU362116"/>
    </source>
</evidence>
<comment type="similarity">
    <text evidence="2 4">Belongs to the flagella basal body rod proteins family.</text>
</comment>
<reference evidence="8 9" key="1">
    <citation type="submission" date="2018-09" db="EMBL/GenBank/DDBJ databases">
        <title>Gemmobacter lutimaris sp. nov., a marine bacterium isolated from tidal flat.</title>
        <authorList>
            <person name="Lee D.W."/>
            <person name="Yoo Y."/>
            <person name="Kim J.-J."/>
            <person name="Kim B.S."/>
        </authorList>
    </citation>
    <scope>NUCLEOTIDE SEQUENCE [LARGE SCALE GENOMIC DNA]</scope>
    <source>
        <strain evidence="8 9">YJ-T1-11</strain>
    </source>
</reference>
<dbReference type="InterPro" id="IPR010930">
    <property type="entry name" value="Flg_bb/hook_C_dom"/>
</dbReference>
<dbReference type="InterPro" id="IPR053967">
    <property type="entry name" value="LlgE_F_G-like_D1"/>
</dbReference>
<comment type="caution">
    <text evidence="8">The sequence shown here is derived from an EMBL/GenBank/DDBJ whole genome shotgun (WGS) entry which is preliminary data.</text>
</comment>
<dbReference type="AlphaFoldDB" id="A0A398BMN9"/>
<dbReference type="InterPro" id="IPR019776">
    <property type="entry name" value="Flagellar_basal_body_rod_CS"/>
</dbReference>
<feature type="domain" description="Flagellar basal body rod protein N-terminal" evidence="5">
    <location>
        <begin position="7"/>
        <end position="35"/>
    </location>
</feature>
<dbReference type="EMBL" id="QXXQ01000009">
    <property type="protein sequence ID" value="RID90954.1"/>
    <property type="molecule type" value="Genomic_DNA"/>
</dbReference>
<evidence type="ECO:0000256" key="1">
    <source>
        <dbReference type="ARBA" id="ARBA00004117"/>
    </source>
</evidence>
<dbReference type="NCBIfam" id="NF009332">
    <property type="entry name" value="PRK12690.1"/>
    <property type="match status" value="1"/>
</dbReference>
<dbReference type="OrthoDB" id="9804559at2"/>
<feature type="domain" description="Flagellar basal-body/hook protein C-terminal" evidence="6">
    <location>
        <begin position="189"/>
        <end position="233"/>
    </location>
</feature>
<dbReference type="InterPro" id="IPR020013">
    <property type="entry name" value="Flagellar_FlgE/F/G"/>
</dbReference>
<evidence type="ECO:0000256" key="3">
    <source>
        <dbReference type="ARBA" id="ARBA00023143"/>
    </source>
</evidence>
<dbReference type="Pfam" id="PF22692">
    <property type="entry name" value="LlgE_F_G_D1"/>
    <property type="match status" value="1"/>
</dbReference>
<evidence type="ECO:0000259" key="7">
    <source>
        <dbReference type="Pfam" id="PF22692"/>
    </source>
</evidence>
<dbReference type="PROSITE" id="PS00588">
    <property type="entry name" value="FLAGELLA_BB_ROD"/>
    <property type="match status" value="1"/>
</dbReference>